<accession>A0A4P9XKJ8</accession>
<feature type="compositionally biased region" description="Polar residues" evidence="1">
    <location>
        <begin position="50"/>
        <end position="62"/>
    </location>
</feature>
<protein>
    <recommendedName>
        <fullName evidence="5">Mid2 domain-containing protein</fullName>
    </recommendedName>
</protein>
<evidence type="ECO:0000313" key="4">
    <source>
        <dbReference type="Proteomes" id="UP000271241"/>
    </source>
</evidence>
<feature type="transmembrane region" description="Helical" evidence="2">
    <location>
        <begin position="90"/>
        <end position="112"/>
    </location>
</feature>
<evidence type="ECO:0000256" key="1">
    <source>
        <dbReference type="SAM" id="MobiDB-lite"/>
    </source>
</evidence>
<dbReference type="Proteomes" id="UP000271241">
    <property type="component" value="Unassembled WGS sequence"/>
</dbReference>
<keyword evidence="2" id="KW-1133">Transmembrane helix</keyword>
<organism evidence="3 4">
    <name type="scientific">Thamnocephalis sphaerospora</name>
    <dbReference type="NCBI Taxonomy" id="78915"/>
    <lineage>
        <taxon>Eukaryota</taxon>
        <taxon>Fungi</taxon>
        <taxon>Fungi incertae sedis</taxon>
        <taxon>Zoopagomycota</taxon>
        <taxon>Zoopagomycotina</taxon>
        <taxon>Zoopagomycetes</taxon>
        <taxon>Zoopagales</taxon>
        <taxon>Sigmoideomycetaceae</taxon>
        <taxon>Thamnocephalis</taxon>
    </lineage>
</organism>
<gene>
    <name evidence="3" type="ORF">THASP1DRAFT_31904</name>
</gene>
<keyword evidence="2" id="KW-0812">Transmembrane</keyword>
<proteinExistence type="predicted"/>
<sequence>MILDEDSPPSGIGEAVSEEASPTPEPEFTSARSSRDSSSRPTSSAMTTSGARPTSSAGLASTNAVASNVPVPADTLSDGSNGSGGSSSPVIIGISVSAVVLLAALIVAGFVLRMRRRRQRSMVAMEGWSSPLPDSIAGHQNTIAAATDTQADEGDAIAIATMYQQLMQDDDDDTGSVKDLYGHRQ</sequence>
<evidence type="ECO:0000313" key="3">
    <source>
        <dbReference type="EMBL" id="RKP06282.1"/>
    </source>
</evidence>
<keyword evidence="4" id="KW-1185">Reference proteome</keyword>
<reference evidence="4" key="1">
    <citation type="journal article" date="2018" name="Nat. Microbiol.">
        <title>Leveraging single-cell genomics to expand the fungal tree of life.</title>
        <authorList>
            <person name="Ahrendt S.R."/>
            <person name="Quandt C.A."/>
            <person name="Ciobanu D."/>
            <person name="Clum A."/>
            <person name="Salamov A."/>
            <person name="Andreopoulos B."/>
            <person name="Cheng J.F."/>
            <person name="Woyke T."/>
            <person name="Pelin A."/>
            <person name="Henrissat B."/>
            <person name="Reynolds N.K."/>
            <person name="Benny G.L."/>
            <person name="Smith M.E."/>
            <person name="James T.Y."/>
            <person name="Grigoriev I.V."/>
        </authorList>
    </citation>
    <scope>NUCLEOTIDE SEQUENCE [LARGE SCALE GENOMIC DNA]</scope>
    <source>
        <strain evidence="4">RSA 1356</strain>
    </source>
</reference>
<keyword evidence="2" id="KW-0472">Membrane</keyword>
<evidence type="ECO:0008006" key="5">
    <source>
        <dbReference type="Google" id="ProtNLM"/>
    </source>
</evidence>
<dbReference type="AlphaFoldDB" id="A0A4P9XKJ8"/>
<feature type="compositionally biased region" description="Low complexity" evidence="1">
    <location>
        <begin position="39"/>
        <end position="49"/>
    </location>
</feature>
<name>A0A4P9XKJ8_9FUNG</name>
<feature type="region of interest" description="Disordered" evidence="1">
    <location>
        <begin position="1"/>
        <end position="62"/>
    </location>
</feature>
<dbReference type="EMBL" id="KZ992917">
    <property type="protein sequence ID" value="RKP06282.1"/>
    <property type="molecule type" value="Genomic_DNA"/>
</dbReference>
<evidence type="ECO:0000256" key="2">
    <source>
        <dbReference type="SAM" id="Phobius"/>
    </source>
</evidence>